<organism evidence="1 2">
    <name type="scientific">Colletotrichum orbiculare (strain 104-T / ATCC 96160 / CBS 514.97 / LARS 414 / MAFF 240422)</name>
    <name type="common">Cucumber anthracnose fungus</name>
    <name type="synonym">Colletotrichum lagenarium</name>
    <dbReference type="NCBI Taxonomy" id="1213857"/>
    <lineage>
        <taxon>Eukaryota</taxon>
        <taxon>Fungi</taxon>
        <taxon>Dikarya</taxon>
        <taxon>Ascomycota</taxon>
        <taxon>Pezizomycotina</taxon>
        <taxon>Sordariomycetes</taxon>
        <taxon>Hypocreomycetidae</taxon>
        <taxon>Glomerellales</taxon>
        <taxon>Glomerellaceae</taxon>
        <taxon>Colletotrichum</taxon>
        <taxon>Colletotrichum orbiculare species complex</taxon>
    </lineage>
</organism>
<reference evidence="2" key="1">
    <citation type="journal article" date="2013" name="New Phytol.">
        <title>Comparative genomic and transcriptomic analyses reveal the hemibiotrophic stage shift of Colletotrichum fungi.</title>
        <authorList>
            <person name="Gan P."/>
            <person name="Ikeda K."/>
            <person name="Irieda H."/>
            <person name="Narusaka M."/>
            <person name="O'Connell R.J."/>
            <person name="Narusaka Y."/>
            <person name="Takano Y."/>
            <person name="Kubo Y."/>
            <person name="Shirasu K."/>
        </authorList>
    </citation>
    <scope>NUCLEOTIDE SEQUENCE [LARGE SCALE GENOMIC DNA]</scope>
    <source>
        <strain evidence="2">104-T / ATCC 96160 / CBS 514.97 / LARS 414 / MAFF 240422</strain>
    </source>
</reference>
<protein>
    <submittedName>
        <fullName evidence="1">Uncharacterized protein</fullName>
    </submittedName>
</protein>
<keyword evidence="2" id="KW-1185">Reference proteome</keyword>
<reference evidence="2" key="2">
    <citation type="journal article" date="2019" name="Mol. Plant Microbe Interact.">
        <title>Genome sequence resources for four phytopathogenic fungi from the Colletotrichum orbiculare species complex.</title>
        <authorList>
            <person name="Gan P."/>
            <person name="Tsushima A."/>
            <person name="Narusaka M."/>
            <person name="Narusaka Y."/>
            <person name="Takano Y."/>
            <person name="Kubo Y."/>
            <person name="Shirasu K."/>
        </authorList>
    </citation>
    <scope>GENOME REANNOTATION</scope>
    <source>
        <strain evidence="2">104-T / ATCC 96160 / CBS 514.97 / LARS 414 / MAFF 240422</strain>
    </source>
</reference>
<accession>A0A484FST4</accession>
<dbReference type="AlphaFoldDB" id="A0A484FST4"/>
<dbReference type="Proteomes" id="UP000014480">
    <property type="component" value="Unassembled WGS sequence"/>
</dbReference>
<sequence>MLTQEKRLWPAKEKEPSGMARCGEDMVVSQTEWHRWYAEAAKARHGAKCNVQRTGKAGTAGTILSILNWMILFSLPVLP</sequence>
<dbReference type="EMBL" id="AMCV02000016">
    <property type="protein sequence ID" value="TDZ20775.1"/>
    <property type="molecule type" value="Genomic_DNA"/>
</dbReference>
<gene>
    <name evidence="1" type="ORF">Cob_v006129</name>
</gene>
<proteinExistence type="predicted"/>
<comment type="caution">
    <text evidence="1">The sequence shown here is derived from an EMBL/GenBank/DDBJ whole genome shotgun (WGS) entry which is preliminary data.</text>
</comment>
<evidence type="ECO:0000313" key="1">
    <source>
        <dbReference type="EMBL" id="TDZ20775.1"/>
    </source>
</evidence>
<name>A0A484FST4_COLOR</name>
<evidence type="ECO:0000313" key="2">
    <source>
        <dbReference type="Proteomes" id="UP000014480"/>
    </source>
</evidence>